<dbReference type="PANTHER" id="PTHR21236">
    <property type="entry name" value="GOLGI MEMBRANE PROTEIN YIP1"/>
    <property type="match status" value="1"/>
</dbReference>
<accession>Q86FB7</accession>
<feature type="transmembrane region" description="Helical" evidence="6">
    <location>
        <begin position="194"/>
        <end position="213"/>
    </location>
</feature>
<evidence type="ECO:0000313" key="10">
    <source>
        <dbReference type="Proteomes" id="UP000311919"/>
    </source>
</evidence>
<dbReference type="InterPro" id="IPR006977">
    <property type="entry name" value="Yip1_dom"/>
</dbReference>
<dbReference type="Pfam" id="PF04893">
    <property type="entry name" value="Yip1"/>
    <property type="match status" value="1"/>
</dbReference>
<evidence type="ECO:0000256" key="1">
    <source>
        <dbReference type="ARBA" id="ARBA00004141"/>
    </source>
</evidence>
<protein>
    <recommendedName>
        <fullName evidence="6">Protein YIPF</fullName>
    </recommendedName>
</protein>
<dbReference type="EMBL" id="AY222946">
    <property type="protein sequence ID" value="AAP05958.1"/>
    <property type="molecule type" value="mRNA"/>
</dbReference>
<evidence type="ECO:0000259" key="7">
    <source>
        <dbReference type="Pfam" id="PF04893"/>
    </source>
</evidence>
<evidence type="ECO:0000256" key="4">
    <source>
        <dbReference type="ARBA" id="ARBA00022989"/>
    </source>
</evidence>
<dbReference type="GO" id="GO:0000139">
    <property type="term" value="C:Golgi membrane"/>
    <property type="evidence" value="ECO:0007669"/>
    <property type="project" value="UniProtKB-SubCell"/>
</dbReference>
<dbReference type="PANTHER" id="PTHR21236:SF1">
    <property type="entry name" value="PROTEIN YIPF6"/>
    <property type="match status" value="1"/>
</dbReference>
<dbReference type="GO" id="GO:0006888">
    <property type="term" value="P:endoplasmic reticulum to Golgi vesicle-mediated transport"/>
    <property type="evidence" value="ECO:0007669"/>
    <property type="project" value="InterPro"/>
</dbReference>
<comment type="subcellular location">
    <subcellularLocation>
        <location evidence="6">Golgi apparatus membrane</location>
        <topology evidence="6">Multi-pass membrane protein</topology>
    </subcellularLocation>
    <subcellularLocation>
        <location evidence="1">Membrane</location>
        <topology evidence="1">Multi-pass membrane protein</topology>
    </subcellularLocation>
</comment>
<dbReference type="EMBL" id="SKCS01000026">
    <property type="protein sequence ID" value="TNN20428.1"/>
    <property type="molecule type" value="Genomic_DNA"/>
</dbReference>
<keyword evidence="5 6" id="KW-0472">Membrane</keyword>
<dbReference type="Proteomes" id="UP000311919">
    <property type="component" value="Unassembled WGS sequence"/>
</dbReference>
<dbReference type="GO" id="GO:0005802">
    <property type="term" value="C:trans-Golgi network"/>
    <property type="evidence" value="ECO:0007669"/>
    <property type="project" value="TreeGrafter"/>
</dbReference>
<reference evidence="9 10" key="2">
    <citation type="submission" date="2019-03" db="EMBL/GenBank/DDBJ databases">
        <title>An improved genome assembly of the fluke Schistosoma japonicum.</title>
        <authorList>
            <person name="Hu W."/>
            <person name="Luo F."/>
            <person name="Yin M."/>
            <person name="Mo X."/>
            <person name="Sun C."/>
            <person name="Wu Q."/>
            <person name="Zhu B."/>
            <person name="Xiang M."/>
            <person name="Wang J."/>
            <person name="Wang Y."/>
            <person name="Zhang T."/>
            <person name="Xu B."/>
            <person name="Zheng H."/>
            <person name="Feng Z."/>
        </authorList>
    </citation>
    <scope>NUCLEOTIDE SEQUENCE [LARGE SCALE GENOMIC DNA]</scope>
    <source>
        <strain evidence="9">HuSjv2</strain>
        <tissue evidence="9">Worms</tissue>
    </source>
</reference>
<keyword evidence="4 6" id="KW-1133">Transmembrane helix</keyword>
<keyword evidence="3 6" id="KW-0812">Transmembrane</keyword>
<name>Q86FB7_SCHJA</name>
<evidence type="ECO:0000256" key="5">
    <source>
        <dbReference type="ARBA" id="ARBA00023136"/>
    </source>
</evidence>
<dbReference type="OrthoDB" id="411251at2759"/>
<feature type="domain" description="Yip1" evidence="7">
    <location>
        <begin position="66"/>
        <end position="211"/>
    </location>
</feature>
<dbReference type="STRING" id="6182.Q86FB7"/>
<dbReference type="InterPro" id="IPR045231">
    <property type="entry name" value="Yip1/4-like"/>
</dbReference>
<evidence type="ECO:0000256" key="3">
    <source>
        <dbReference type="ARBA" id="ARBA00022692"/>
    </source>
</evidence>
<feature type="transmembrane region" description="Helical" evidence="6">
    <location>
        <begin position="134"/>
        <end position="154"/>
    </location>
</feature>
<reference evidence="8" key="1">
    <citation type="journal article" date="2003" name="Nat. Genet.">
        <title>Evolutionary and biomedical implications of a Schistosoma japonicum complementary DNA resource.</title>
        <authorList>
            <person name="Hu W."/>
            <person name="Yan Q."/>
            <person name="Shen D.K."/>
            <person name="Liu F."/>
            <person name="Zhu Z.D."/>
            <person name="Song H.D."/>
            <person name="Xu X.R."/>
            <person name="Wang Z.J."/>
            <person name="Rong Y.P."/>
            <person name="Zeng L.C."/>
            <person name="Wu J."/>
            <person name="Zhang X."/>
            <person name="Wang J.J."/>
            <person name="Xu X.N."/>
            <person name="Wang S.Y."/>
            <person name="Fu G."/>
            <person name="Zhang X.L."/>
            <person name="Wang Z.Q."/>
            <person name="Brindley P.J."/>
            <person name="McManus D.P."/>
            <person name="Xue C.L."/>
            <person name="Feng Z."/>
            <person name="Chen Z."/>
            <person name="Han Z.G."/>
        </authorList>
    </citation>
    <scope>NUCLEOTIDE SEQUENCE</scope>
</reference>
<organism evidence="8">
    <name type="scientific">Schistosoma japonicum</name>
    <name type="common">Blood fluke</name>
    <dbReference type="NCBI Taxonomy" id="6182"/>
    <lineage>
        <taxon>Eukaryota</taxon>
        <taxon>Metazoa</taxon>
        <taxon>Spiralia</taxon>
        <taxon>Lophotrochozoa</taxon>
        <taxon>Platyhelminthes</taxon>
        <taxon>Trematoda</taxon>
        <taxon>Digenea</taxon>
        <taxon>Strigeidida</taxon>
        <taxon>Schistosomatoidea</taxon>
        <taxon>Schistosomatidae</taxon>
        <taxon>Schistosoma</taxon>
    </lineage>
</organism>
<dbReference type="AlphaFoldDB" id="Q86FB7"/>
<comment type="caution">
    <text evidence="6">Lacks conserved residue(s) required for the propagation of feature annotation.</text>
</comment>
<feature type="transmembrane region" description="Helical" evidence="6">
    <location>
        <begin position="101"/>
        <end position="122"/>
    </location>
</feature>
<evidence type="ECO:0000313" key="9">
    <source>
        <dbReference type="EMBL" id="TNN20428.1"/>
    </source>
</evidence>
<keyword evidence="10" id="KW-1185">Reference proteome</keyword>
<proteinExistence type="evidence at transcript level"/>
<gene>
    <name evidence="9" type="ORF">EWB00_004015</name>
</gene>
<evidence type="ECO:0000256" key="2">
    <source>
        <dbReference type="ARBA" id="ARBA00010596"/>
    </source>
</evidence>
<sequence>MLEFQSSEQLMGSVLLEGHIVDSDQCSVNTLTLFDEPIRDTILRSARAVGQKFAYVLIPRRGHGLLKEWDLWGPLVLCLIMSALLHSSPNSESSGHGGPEFAQVFVIFWLGSAIVTINSKLLGGAVSFLQTVCVLGYCILPLVIGLVICRLLLFASSNSVFVFIIRLLIVITGLVYSSYASFIFVYPTLPKNRVVLSVYPIILFYVFLSWLVISATNA</sequence>
<evidence type="ECO:0000313" key="8">
    <source>
        <dbReference type="EMBL" id="AAP05958.1"/>
    </source>
</evidence>
<evidence type="ECO:0000256" key="6">
    <source>
        <dbReference type="RuleBase" id="RU361264"/>
    </source>
</evidence>
<comment type="similarity">
    <text evidence="2 6">Belongs to the YIP1 family.</text>
</comment>
<feature type="transmembrane region" description="Helical" evidence="6">
    <location>
        <begin position="160"/>
        <end position="182"/>
    </location>
</feature>